<keyword evidence="1" id="KW-0472">Membrane</keyword>
<accession>A0ABY6HVI9</accession>
<dbReference type="EMBL" id="CP104013">
    <property type="protein sequence ID" value="UYP47537.1"/>
    <property type="molecule type" value="Genomic_DNA"/>
</dbReference>
<organism evidence="2 3">
    <name type="scientific">Candidatus Lokiarchaeum ossiferum</name>
    <dbReference type="NCBI Taxonomy" id="2951803"/>
    <lineage>
        <taxon>Archaea</taxon>
        <taxon>Promethearchaeati</taxon>
        <taxon>Promethearchaeota</taxon>
        <taxon>Promethearchaeia</taxon>
        <taxon>Promethearchaeales</taxon>
        <taxon>Promethearchaeaceae</taxon>
        <taxon>Candidatus Lokiarchaeum</taxon>
    </lineage>
</organism>
<feature type="transmembrane region" description="Helical" evidence="1">
    <location>
        <begin position="63"/>
        <end position="82"/>
    </location>
</feature>
<protein>
    <submittedName>
        <fullName evidence="2">Uncharacterized protein</fullName>
    </submittedName>
</protein>
<evidence type="ECO:0000313" key="3">
    <source>
        <dbReference type="Proteomes" id="UP001208689"/>
    </source>
</evidence>
<feature type="transmembrane region" description="Helical" evidence="1">
    <location>
        <begin position="166"/>
        <end position="188"/>
    </location>
</feature>
<feature type="transmembrane region" description="Helical" evidence="1">
    <location>
        <begin position="6"/>
        <end position="28"/>
    </location>
</feature>
<feature type="transmembrane region" description="Helical" evidence="1">
    <location>
        <begin position="35"/>
        <end position="57"/>
    </location>
</feature>
<keyword evidence="3" id="KW-1185">Reference proteome</keyword>
<name>A0ABY6HVI9_9ARCH</name>
<reference evidence="2" key="1">
    <citation type="submission" date="2022-09" db="EMBL/GenBank/DDBJ databases">
        <title>Actin cytoskeleton and complex cell architecture in an #Asgard archaeon.</title>
        <authorList>
            <person name="Ponce Toledo R.I."/>
            <person name="Schleper C."/>
            <person name="Rodrigues Oliveira T."/>
            <person name="Wollweber F."/>
            <person name="Xu J."/>
            <person name="Rittmann S."/>
            <person name="Klingl A."/>
            <person name="Pilhofer M."/>
        </authorList>
    </citation>
    <scope>NUCLEOTIDE SEQUENCE</scope>
    <source>
        <strain evidence="2">B-35</strain>
    </source>
</reference>
<keyword evidence="1" id="KW-1133">Transmembrane helix</keyword>
<gene>
    <name evidence="2" type="ORF">NEF87_003822</name>
</gene>
<proteinExistence type="predicted"/>
<dbReference type="Proteomes" id="UP001208689">
    <property type="component" value="Chromosome"/>
</dbReference>
<sequence length="258" mass="29800">MEFYLLILYISMGFNMALYAGIAGYLIYRAKKTGLTSLLHLAISLIFIDICFVFYLANGGGTLIYHFFRAVGISWLLIFNYMTFLKGNKKWTTYYLSYALLSTILICISYGIYESNGSAFFRAMSDILFGLLTMIISSWQYYTAREAYRKIKEVELEPYIKKRYKLYLVASIALFYTGAFSFFIFLVYDSVGTAILFLGVSLSSLIYLMINFLIWVMPKSFKEKLNQGWSPKVEELSSEEELSEEELMAKFMEDGDSE</sequence>
<evidence type="ECO:0000256" key="1">
    <source>
        <dbReference type="SAM" id="Phobius"/>
    </source>
</evidence>
<evidence type="ECO:0000313" key="2">
    <source>
        <dbReference type="EMBL" id="UYP47537.1"/>
    </source>
</evidence>
<keyword evidence="1" id="KW-0812">Transmembrane</keyword>
<feature type="transmembrane region" description="Helical" evidence="1">
    <location>
        <begin position="194"/>
        <end position="216"/>
    </location>
</feature>
<feature type="transmembrane region" description="Helical" evidence="1">
    <location>
        <begin position="94"/>
        <end position="113"/>
    </location>
</feature>
<feature type="transmembrane region" description="Helical" evidence="1">
    <location>
        <begin position="119"/>
        <end position="142"/>
    </location>
</feature>